<evidence type="ECO:0000256" key="9">
    <source>
        <dbReference type="SAM" id="MobiDB-lite"/>
    </source>
</evidence>
<dbReference type="GeneID" id="116305231"/>
<evidence type="ECO:0000256" key="4">
    <source>
        <dbReference type="ARBA" id="ARBA00021914"/>
    </source>
</evidence>
<comment type="function">
    <text evidence="8">Required for the first step of diphthamide biosynthesis, a post-translational modification of histidine which occurs in elongation factor 2. DPH1 and DPH2 transfer a 3-amino-3-carboxypropyl (ACP) group from S-adenosyl-L-methionine (SAM) to a histidine residue, the reaction is assisted by a reduction system comprising DPH3 and a NADH-dependent reductase. Facilitates the reduction of the catalytic iron-sulfur cluster found in the DPH1 subunit.</text>
</comment>
<evidence type="ECO:0000256" key="6">
    <source>
        <dbReference type="ARBA" id="ARBA00023004"/>
    </source>
</evidence>
<dbReference type="GO" id="GO:0090560">
    <property type="term" value="F:2-(3-amino-3-carboxypropyl)histidine synthase activity"/>
    <property type="evidence" value="ECO:0007669"/>
    <property type="project" value="InterPro"/>
</dbReference>
<dbReference type="GO" id="GO:0046872">
    <property type="term" value="F:metal ion binding"/>
    <property type="evidence" value="ECO:0007669"/>
    <property type="project" value="UniProtKB-KW"/>
</dbReference>
<keyword evidence="6 8" id="KW-0408">Iron</keyword>
<accession>A0A6P8IVF5</accession>
<feature type="compositionally biased region" description="Polar residues" evidence="9">
    <location>
        <begin position="266"/>
        <end position="291"/>
    </location>
</feature>
<feature type="region of interest" description="Disordered" evidence="9">
    <location>
        <begin position="264"/>
        <end position="292"/>
    </location>
</feature>
<dbReference type="FunFam" id="3.40.50.11860:FF:000001">
    <property type="entry name" value="2-(3-amino-3-carboxypropyl)histidine synthase subunit 2"/>
    <property type="match status" value="1"/>
</dbReference>
<keyword evidence="5 8" id="KW-0479">Metal-binding</keyword>
<comment type="similarity">
    <text evidence="3 8">Belongs to the DPH1/DPH2 family. DPH2 subfamily.</text>
</comment>
<evidence type="ECO:0000256" key="7">
    <source>
        <dbReference type="ARBA" id="ARBA00023014"/>
    </source>
</evidence>
<evidence type="ECO:0000313" key="10">
    <source>
        <dbReference type="Proteomes" id="UP000515163"/>
    </source>
</evidence>
<evidence type="ECO:0000256" key="3">
    <source>
        <dbReference type="ARBA" id="ARBA00006179"/>
    </source>
</evidence>
<evidence type="ECO:0000256" key="5">
    <source>
        <dbReference type="ARBA" id="ARBA00022723"/>
    </source>
</evidence>
<dbReference type="InParanoid" id="A0A6P8IVF5"/>
<dbReference type="NCBIfam" id="TIGR00322">
    <property type="entry name" value="diphth2_R"/>
    <property type="match status" value="1"/>
</dbReference>
<keyword evidence="7 8" id="KW-0411">Iron-sulfur</keyword>
<dbReference type="InterPro" id="IPR042265">
    <property type="entry name" value="DPH1/DPH2_3"/>
</dbReference>
<dbReference type="PANTHER" id="PTHR10762:SF2">
    <property type="entry name" value="2-(3-AMINO-3-CARBOXYPROPYL)HISTIDINE SYNTHASE SUBUNIT 2"/>
    <property type="match status" value="1"/>
</dbReference>
<evidence type="ECO:0000313" key="11">
    <source>
        <dbReference type="RefSeq" id="XP_031570952.1"/>
    </source>
</evidence>
<reference evidence="11" key="1">
    <citation type="submission" date="2025-08" db="UniProtKB">
        <authorList>
            <consortium name="RefSeq"/>
        </authorList>
    </citation>
    <scope>IDENTIFICATION</scope>
    <source>
        <tissue evidence="11">Tentacle</tissue>
    </source>
</reference>
<dbReference type="OrthoDB" id="449241at2759"/>
<dbReference type="KEGG" id="aten:116305231"/>
<feature type="region of interest" description="Disordered" evidence="9">
    <location>
        <begin position="307"/>
        <end position="334"/>
    </location>
</feature>
<evidence type="ECO:0000256" key="1">
    <source>
        <dbReference type="ARBA" id="ARBA00001966"/>
    </source>
</evidence>
<dbReference type="SFLD" id="SFLDS00032">
    <property type="entry name" value="Radical_SAM_3-amino-3-carboxyp"/>
    <property type="match status" value="1"/>
</dbReference>
<keyword evidence="10" id="KW-1185">Reference proteome</keyword>
<comment type="cofactor">
    <cofactor evidence="1">
        <name>[4Fe-4S] cluster</name>
        <dbReference type="ChEBI" id="CHEBI:49883"/>
    </cofactor>
</comment>
<dbReference type="UniPathway" id="UPA00559"/>
<dbReference type="RefSeq" id="XP_031570952.1">
    <property type="nucleotide sequence ID" value="XM_031715092.1"/>
</dbReference>
<evidence type="ECO:0000256" key="8">
    <source>
        <dbReference type="RuleBase" id="RU364133"/>
    </source>
</evidence>
<gene>
    <name evidence="11" type="primary">LOC116305231</name>
</gene>
<protein>
    <recommendedName>
        <fullName evidence="4 8">2-(3-amino-3-carboxypropyl)histidine synthase subunit 2</fullName>
    </recommendedName>
</protein>
<dbReference type="Gene3D" id="3.40.50.11860">
    <property type="entry name" value="Diphthamide synthesis DPH1/DPH2 domain 3"/>
    <property type="match status" value="1"/>
</dbReference>
<evidence type="ECO:0000256" key="2">
    <source>
        <dbReference type="ARBA" id="ARBA00005156"/>
    </source>
</evidence>
<name>A0A6P8IVF5_ACTTE</name>
<dbReference type="NCBIfam" id="TIGR00272">
    <property type="entry name" value="DPH2"/>
    <property type="match status" value="1"/>
</dbReference>
<dbReference type="FunCoup" id="A0A6P8IVF5">
    <property type="interactions" value="1357"/>
</dbReference>
<dbReference type="PANTHER" id="PTHR10762">
    <property type="entry name" value="DIPHTHAMIDE BIOSYNTHESIS PROTEIN"/>
    <property type="match status" value="1"/>
</dbReference>
<proteinExistence type="inferred from homology"/>
<dbReference type="AlphaFoldDB" id="A0A6P8IVF5"/>
<dbReference type="Proteomes" id="UP000515163">
    <property type="component" value="Unplaced"/>
</dbReference>
<comment type="pathway">
    <text evidence="2 8">Protein modification; peptidyl-diphthamide biosynthesis.</text>
</comment>
<dbReference type="Pfam" id="PF01866">
    <property type="entry name" value="Diphthamide_syn"/>
    <property type="match status" value="1"/>
</dbReference>
<sequence>MVVSRLEPTLTNKVINHSINSKKNKHEEKEHEENIEEKENGKNGKHWIRRFGCEFCLPEDHNIDEYKVFYIGQQSLNLTNLMMSYNKCQFYSYDPVMDTARQENINVNKALMKRYYMIQKAKDAQVVGIVVGTLGVADYLEIIERLKKVLSIAGKKYYTFVMGKLNVPKMANFMEIDIFVLVACPENTLIDSQEFFKPIVTPYEMEIACLRTQQWTGDYVTDFRQLLPGASYSVDLNDKDNIVDEDDCPDMSLISGQMRPNYKANAESSQSSDTSVVERNQNTTISTQRHTSGAEFLASRSWKGLEQNLGETPVRQAKEGRIGIASKYTHETDQ</sequence>
<dbReference type="InterPro" id="IPR010014">
    <property type="entry name" value="DHP2"/>
</dbReference>
<organism evidence="10 11">
    <name type="scientific">Actinia tenebrosa</name>
    <name type="common">Australian red waratah sea anemone</name>
    <dbReference type="NCBI Taxonomy" id="6105"/>
    <lineage>
        <taxon>Eukaryota</taxon>
        <taxon>Metazoa</taxon>
        <taxon>Cnidaria</taxon>
        <taxon>Anthozoa</taxon>
        <taxon>Hexacorallia</taxon>
        <taxon>Actiniaria</taxon>
        <taxon>Actiniidae</taxon>
        <taxon>Actinia</taxon>
    </lineage>
</organism>
<dbReference type="GO" id="GO:0017183">
    <property type="term" value="P:protein histidyl modification to diphthamide"/>
    <property type="evidence" value="ECO:0007669"/>
    <property type="project" value="UniProtKB-UniPathway"/>
</dbReference>
<dbReference type="GO" id="GO:0051536">
    <property type="term" value="F:iron-sulfur cluster binding"/>
    <property type="evidence" value="ECO:0007669"/>
    <property type="project" value="UniProtKB-KW"/>
</dbReference>
<dbReference type="InterPro" id="IPR016435">
    <property type="entry name" value="DPH1/DPH2"/>
</dbReference>